<gene>
    <name evidence="3" type="ORF">MKQ68_15165</name>
</gene>
<evidence type="ECO:0000256" key="1">
    <source>
        <dbReference type="SAM" id="SignalP"/>
    </source>
</evidence>
<organism evidence="3 4">
    <name type="scientific">Chitinophaga horti</name>
    <dbReference type="NCBI Taxonomy" id="2920382"/>
    <lineage>
        <taxon>Bacteria</taxon>
        <taxon>Pseudomonadati</taxon>
        <taxon>Bacteroidota</taxon>
        <taxon>Chitinophagia</taxon>
        <taxon>Chitinophagales</taxon>
        <taxon>Chitinophagaceae</taxon>
        <taxon>Chitinophaga</taxon>
    </lineage>
</organism>
<accession>A0ABY6IVN4</accession>
<feature type="signal peptide" evidence="1">
    <location>
        <begin position="1"/>
        <end position="20"/>
    </location>
</feature>
<protein>
    <submittedName>
        <fullName evidence="3">DUF6268 family outer membrane beta-barrel protein</fullName>
    </submittedName>
</protein>
<feature type="chain" id="PRO_5046604657" evidence="1">
    <location>
        <begin position="21"/>
        <end position="301"/>
    </location>
</feature>
<feature type="domain" description="DUF6268" evidence="2">
    <location>
        <begin position="18"/>
        <end position="299"/>
    </location>
</feature>
<dbReference type="EMBL" id="CP107006">
    <property type="protein sequence ID" value="UYQ91431.1"/>
    <property type="molecule type" value="Genomic_DNA"/>
</dbReference>
<dbReference type="RefSeq" id="WP_264279857.1">
    <property type="nucleotide sequence ID" value="NZ_CP107006.1"/>
</dbReference>
<dbReference type="Proteomes" id="UP001162741">
    <property type="component" value="Chromosome"/>
</dbReference>
<proteinExistence type="predicted"/>
<evidence type="ECO:0000259" key="2">
    <source>
        <dbReference type="Pfam" id="PF19783"/>
    </source>
</evidence>
<evidence type="ECO:0000313" key="4">
    <source>
        <dbReference type="Proteomes" id="UP001162741"/>
    </source>
</evidence>
<dbReference type="InterPro" id="IPR046235">
    <property type="entry name" value="DUF6268"/>
</dbReference>
<evidence type="ECO:0000313" key="3">
    <source>
        <dbReference type="EMBL" id="UYQ91431.1"/>
    </source>
</evidence>
<keyword evidence="1" id="KW-0732">Signal</keyword>
<sequence>MKKTLALSLLALCIYPALLAQVTFKTEYFGQSHYKVAEGETSQRIGDSKGSAMVFQGGVNIPISKKTDINNRPTVWSVSVGGAYARLKNKNFTEPLVIDELLNMGVSLNHLRPLNDKWSLMANVGGGVFMPGTDLSRISLKNVLGSAGVIFIRHLRPNLDLGGGLALNNSFGVPMVFPAVYLNWRTEGKYDVKIAVIKGLEVAAGYEFSERLRLDLVAEMNGQTALLEQNGQDKMFSHVYLVTGLRPEFKIGKKISIPITVGLSAWRPASINDRKLKSIFRDKEYSFQASGYASVGIKMAF</sequence>
<reference evidence="3" key="1">
    <citation type="submission" date="2022-10" db="EMBL/GenBank/DDBJ databases">
        <title>Chitinophaga sp. nov., isolated from soil.</title>
        <authorList>
            <person name="Jeon C.O."/>
        </authorList>
    </citation>
    <scope>NUCLEOTIDE SEQUENCE</scope>
    <source>
        <strain evidence="3">R8</strain>
    </source>
</reference>
<dbReference type="Pfam" id="PF19783">
    <property type="entry name" value="DUF6268"/>
    <property type="match status" value="1"/>
</dbReference>
<keyword evidence="4" id="KW-1185">Reference proteome</keyword>
<name>A0ABY6IVN4_9BACT</name>